<reference evidence="2" key="1">
    <citation type="journal article" date="2019" name="Int. J. Syst. Evol. Microbiol.">
        <title>The Global Catalogue of Microorganisms (GCM) 10K type strain sequencing project: providing services to taxonomists for standard genome sequencing and annotation.</title>
        <authorList>
            <consortium name="The Broad Institute Genomics Platform"/>
            <consortium name="The Broad Institute Genome Sequencing Center for Infectious Disease"/>
            <person name="Wu L."/>
            <person name="Ma J."/>
        </authorList>
    </citation>
    <scope>NUCLEOTIDE SEQUENCE [LARGE SCALE GENOMIC DNA]</scope>
    <source>
        <strain evidence="2">KCTC 32255</strain>
    </source>
</reference>
<proteinExistence type="predicted"/>
<evidence type="ECO:0000313" key="1">
    <source>
        <dbReference type="EMBL" id="MFC6870930.1"/>
    </source>
</evidence>
<keyword evidence="2" id="KW-1185">Reference proteome</keyword>
<dbReference type="RefSeq" id="WP_345401562.1">
    <property type="nucleotide sequence ID" value="NZ_BAABLA010000106.1"/>
</dbReference>
<organism evidence="1 2">
    <name type="scientific">Haloechinothrix salitolerans</name>
    <dbReference type="NCBI Taxonomy" id="926830"/>
    <lineage>
        <taxon>Bacteria</taxon>
        <taxon>Bacillati</taxon>
        <taxon>Actinomycetota</taxon>
        <taxon>Actinomycetes</taxon>
        <taxon>Pseudonocardiales</taxon>
        <taxon>Pseudonocardiaceae</taxon>
        <taxon>Haloechinothrix</taxon>
    </lineage>
</organism>
<sequence length="76" mass="8633">MSWVPVNINHVAWTESGQRTTYAGRGFALQHIETGDYLSKDGVRPSVWRTRSIAWEIATFADDLIRHDSYTVVHSA</sequence>
<name>A0ABW2C9D8_9PSEU</name>
<accession>A0ABW2C9D8</accession>
<evidence type="ECO:0000313" key="2">
    <source>
        <dbReference type="Proteomes" id="UP001596337"/>
    </source>
</evidence>
<dbReference type="EMBL" id="JBHSXX010000001">
    <property type="protein sequence ID" value="MFC6870930.1"/>
    <property type="molecule type" value="Genomic_DNA"/>
</dbReference>
<dbReference type="Proteomes" id="UP001596337">
    <property type="component" value="Unassembled WGS sequence"/>
</dbReference>
<comment type="caution">
    <text evidence="1">The sequence shown here is derived from an EMBL/GenBank/DDBJ whole genome shotgun (WGS) entry which is preliminary data.</text>
</comment>
<gene>
    <name evidence="1" type="ORF">ACFQGD_27770</name>
</gene>
<protein>
    <submittedName>
        <fullName evidence="1">Uncharacterized protein</fullName>
    </submittedName>
</protein>